<dbReference type="Proteomes" id="UP001205337">
    <property type="component" value="Unassembled WGS sequence"/>
</dbReference>
<proteinExistence type="predicted"/>
<gene>
    <name evidence="2" type="ORF">NUH29_09185</name>
</gene>
<keyword evidence="3" id="KW-1185">Reference proteome</keyword>
<reference evidence="2 3" key="1">
    <citation type="submission" date="2022-08" db="EMBL/GenBank/DDBJ databases">
        <authorList>
            <person name="Li F."/>
        </authorList>
    </citation>
    <scope>NUCLEOTIDE SEQUENCE [LARGE SCALE GENOMIC DNA]</scope>
    <source>
        <strain evidence="2 3">10F1B-8-1</strain>
    </source>
</reference>
<evidence type="ECO:0000256" key="1">
    <source>
        <dbReference type="SAM" id="MobiDB-lite"/>
    </source>
</evidence>
<feature type="region of interest" description="Disordered" evidence="1">
    <location>
        <begin position="1"/>
        <end position="28"/>
    </location>
</feature>
<organism evidence="2 3">
    <name type="scientific">Protaetiibacter mangrovi</name>
    <dbReference type="NCBI Taxonomy" id="2970926"/>
    <lineage>
        <taxon>Bacteria</taxon>
        <taxon>Bacillati</taxon>
        <taxon>Actinomycetota</taxon>
        <taxon>Actinomycetes</taxon>
        <taxon>Micrococcales</taxon>
        <taxon>Microbacteriaceae</taxon>
        <taxon>Protaetiibacter</taxon>
    </lineage>
</organism>
<comment type="caution">
    <text evidence="2">The sequence shown here is derived from an EMBL/GenBank/DDBJ whole genome shotgun (WGS) entry which is preliminary data.</text>
</comment>
<dbReference type="RefSeq" id="WP_258798787.1">
    <property type="nucleotide sequence ID" value="NZ_JANTHX010000007.1"/>
</dbReference>
<dbReference type="EMBL" id="JANTHX010000007">
    <property type="protein sequence ID" value="MCS0499719.1"/>
    <property type="molecule type" value="Genomic_DNA"/>
</dbReference>
<evidence type="ECO:0000313" key="2">
    <source>
        <dbReference type="EMBL" id="MCS0499719.1"/>
    </source>
</evidence>
<sequence>MELTRSGAATCSDPHALHEHEGPAPRGTLVLGAETDRSARWLVARLRASGDPCELAERMPDPAPSSSLVIDRLTERGVDPLLEAFAAAHVGFSCAEPDVDDTSPCPLLEAALRAGGAEGRFVHLVVVDGRIIGLRRMQTLLGEPVPERVQLATARFASAMGAECGFLGLDLVVDAVGRWWFGGSTTLPMLEVAGDELIALLRDRARAVG</sequence>
<protein>
    <submittedName>
        <fullName evidence="2">Uncharacterized protein</fullName>
    </submittedName>
</protein>
<evidence type="ECO:0000313" key="3">
    <source>
        <dbReference type="Proteomes" id="UP001205337"/>
    </source>
</evidence>
<name>A0ABT1ZG72_9MICO</name>
<accession>A0ABT1ZG72</accession>